<protein>
    <submittedName>
        <fullName evidence="2">Uncharacterized protein</fullName>
    </submittedName>
</protein>
<comment type="caution">
    <text evidence="2">The sequence shown here is derived from an EMBL/GenBank/DDBJ whole genome shotgun (WGS) entry which is preliminary data.</text>
</comment>
<dbReference type="EMBL" id="JBBWWR010000003">
    <property type="protein sequence ID" value="KAK8969177.1"/>
    <property type="molecule type" value="Genomic_DNA"/>
</dbReference>
<organism evidence="2 3">
    <name type="scientific">Platanthera guangdongensis</name>
    <dbReference type="NCBI Taxonomy" id="2320717"/>
    <lineage>
        <taxon>Eukaryota</taxon>
        <taxon>Viridiplantae</taxon>
        <taxon>Streptophyta</taxon>
        <taxon>Embryophyta</taxon>
        <taxon>Tracheophyta</taxon>
        <taxon>Spermatophyta</taxon>
        <taxon>Magnoliopsida</taxon>
        <taxon>Liliopsida</taxon>
        <taxon>Asparagales</taxon>
        <taxon>Orchidaceae</taxon>
        <taxon>Orchidoideae</taxon>
        <taxon>Orchideae</taxon>
        <taxon>Orchidinae</taxon>
        <taxon>Platanthera</taxon>
    </lineage>
</organism>
<keyword evidence="3" id="KW-1185">Reference proteome</keyword>
<reference evidence="2 3" key="1">
    <citation type="journal article" date="2022" name="Nat. Plants">
        <title>Genomes of leafy and leafless Platanthera orchids illuminate the evolution of mycoheterotrophy.</title>
        <authorList>
            <person name="Li M.H."/>
            <person name="Liu K.W."/>
            <person name="Li Z."/>
            <person name="Lu H.C."/>
            <person name="Ye Q.L."/>
            <person name="Zhang D."/>
            <person name="Wang J.Y."/>
            <person name="Li Y.F."/>
            <person name="Zhong Z.M."/>
            <person name="Liu X."/>
            <person name="Yu X."/>
            <person name="Liu D.K."/>
            <person name="Tu X.D."/>
            <person name="Liu B."/>
            <person name="Hao Y."/>
            <person name="Liao X.Y."/>
            <person name="Jiang Y.T."/>
            <person name="Sun W.H."/>
            <person name="Chen J."/>
            <person name="Chen Y.Q."/>
            <person name="Ai Y."/>
            <person name="Zhai J.W."/>
            <person name="Wu S.S."/>
            <person name="Zhou Z."/>
            <person name="Hsiao Y.Y."/>
            <person name="Wu W.L."/>
            <person name="Chen Y.Y."/>
            <person name="Lin Y.F."/>
            <person name="Hsu J.L."/>
            <person name="Li C.Y."/>
            <person name="Wang Z.W."/>
            <person name="Zhao X."/>
            <person name="Zhong W.Y."/>
            <person name="Ma X.K."/>
            <person name="Ma L."/>
            <person name="Huang J."/>
            <person name="Chen G.Z."/>
            <person name="Huang M.Z."/>
            <person name="Huang L."/>
            <person name="Peng D.H."/>
            <person name="Luo Y.B."/>
            <person name="Zou S.Q."/>
            <person name="Chen S.P."/>
            <person name="Lan S."/>
            <person name="Tsai W.C."/>
            <person name="Van de Peer Y."/>
            <person name="Liu Z.J."/>
        </authorList>
    </citation>
    <scope>NUCLEOTIDE SEQUENCE [LARGE SCALE GENOMIC DNA]</scope>
    <source>
        <strain evidence="2">Lor288</strain>
    </source>
</reference>
<sequence length="209" mass="22378">MDNVPAKLVVASVPNTFASHGECDTAEESACNDQNVLPPLPTGSPPLPFDPPPTPPPLPPSPPPLQPPPPSSPPPPPPPETYLAHNASHPNQLFQPVISSVQHIPSHLPPPQATLSHPLPSSQMPSNHPTYGNPMTHQVQQQYGQRQYNIEEQWRPHPADANPENSGAWMAGGKTPCSGAPFVQDGMCHFSYLEESASNLVKSMMYGVG</sequence>
<evidence type="ECO:0000313" key="3">
    <source>
        <dbReference type="Proteomes" id="UP001412067"/>
    </source>
</evidence>
<accession>A0ABR2MY93</accession>
<gene>
    <name evidence="2" type="ORF">KSP40_PGU016382</name>
</gene>
<dbReference type="PRINTS" id="PR01217">
    <property type="entry name" value="PRICHEXTENSN"/>
</dbReference>
<feature type="compositionally biased region" description="Polar residues" evidence="1">
    <location>
        <begin position="113"/>
        <end position="137"/>
    </location>
</feature>
<feature type="compositionally biased region" description="Pro residues" evidence="1">
    <location>
        <begin position="38"/>
        <end position="80"/>
    </location>
</feature>
<feature type="region of interest" description="Disordered" evidence="1">
    <location>
        <begin position="103"/>
        <end position="144"/>
    </location>
</feature>
<proteinExistence type="predicted"/>
<name>A0ABR2MY93_9ASPA</name>
<evidence type="ECO:0000256" key="1">
    <source>
        <dbReference type="SAM" id="MobiDB-lite"/>
    </source>
</evidence>
<feature type="region of interest" description="Disordered" evidence="1">
    <location>
        <begin position="20"/>
        <end position="86"/>
    </location>
</feature>
<evidence type="ECO:0000313" key="2">
    <source>
        <dbReference type="EMBL" id="KAK8969177.1"/>
    </source>
</evidence>
<dbReference type="Proteomes" id="UP001412067">
    <property type="component" value="Unassembled WGS sequence"/>
</dbReference>